<dbReference type="Proteomes" id="UP000007879">
    <property type="component" value="Unassembled WGS sequence"/>
</dbReference>
<evidence type="ECO:0000259" key="1">
    <source>
        <dbReference type="Pfam" id="PF18803"/>
    </source>
</evidence>
<organism evidence="2 3">
    <name type="scientific">Amphimedon queenslandica</name>
    <name type="common">Sponge</name>
    <dbReference type="NCBI Taxonomy" id="400682"/>
    <lineage>
        <taxon>Eukaryota</taxon>
        <taxon>Metazoa</taxon>
        <taxon>Porifera</taxon>
        <taxon>Demospongiae</taxon>
        <taxon>Heteroscleromorpha</taxon>
        <taxon>Haplosclerida</taxon>
        <taxon>Niphatidae</taxon>
        <taxon>Amphimedon</taxon>
    </lineage>
</organism>
<evidence type="ECO:0000313" key="3">
    <source>
        <dbReference type="Proteomes" id="UP000007879"/>
    </source>
</evidence>
<feature type="domain" description="CxC2-like cysteine cluster KDZ transposase-associated" evidence="1">
    <location>
        <begin position="69"/>
        <end position="148"/>
    </location>
</feature>
<name>A0AAN0JEV2_AMPQE</name>
<keyword evidence="3" id="KW-1185">Reference proteome</keyword>
<dbReference type="EnsemblMetazoa" id="XM_019999728.1">
    <property type="protein sequence ID" value="XP_019855287.1"/>
    <property type="gene ID" value="LOC109584119"/>
</dbReference>
<dbReference type="PANTHER" id="PTHR33096">
    <property type="entry name" value="CXC2 DOMAIN-CONTAINING PROTEIN"/>
    <property type="match status" value="1"/>
</dbReference>
<dbReference type="KEGG" id="aqu:109584119"/>
<accession>A0AAN0JEV2</accession>
<reference evidence="2" key="2">
    <citation type="submission" date="2024-06" db="UniProtKB">
        <authorList>
            <consortium name="EnsemblMetazoa"/>
        </authorList>
    </citation>
    <scope>IDENTIFICATION</scope>
</reference>
<dbReference type="Pfam" id="PF18803">
    <property type="entry name" value="CxC2"/>
    <property type="match status" value="1"/>
</dbReference>
<dbReference type="InterPro" id="IPR040521">
    <property type="entry name" value="KDZ"/>
</dbReference>
<dbReference type="CDD" id="cd19757">
    <property type="entry name" value="Bbox1"/>
    <property type="match status" value="1"/>
</dbReference>
<reference evidence="3" key="1">
    <citation type="journal article" date="2010" name="Nature">
        <title>The Amphimedon queenslandica genome and the evolution of animal complexity.</title>
        <authorList>
            <person name="Srivastava M."/>
            <person name="Simakov O."/>
            <person name="Chapman J."/>
            <person name="Fahey B."/>
            <person name="Gauthier M.E."/>
            <person name="Mitros T."/>
            <person name="Richards G.S."/>
            <person name="Conaco C."/>
            <person name="Dacre M."/>
            <person name="Hellsten U."/>
            <person name="Larroux C."/>
            <person name="Putnam N.H."/>
            <person name="Stanke M."/>
            <person name="Adamska M."/>
            <person name="Darling A."/>
            <person name="Degnan S.M."/>
            <person name="Oakley T.H."/>
            <person name="Plachetzki D.C."/>
            <person name="Zhai Y."/>
            <person name="Adamski M."/>
            <person name="Calcino A."/>
            <person name="Cummins S.F."/>
            <person name="Goodstein D.M."/>
            <person name="Harris C."/>
            <person name="Jackson D.J."/>
            <person name="Leys S.P."/>
            <person name="Shu S."/>
            <person name="Woodcroft B.J."/>
            <person name="Vervoort M."/>
            <person name="Kosik K.S."/>
            <person name="Manning G."/>
            <person name="Degnan B.M."/>
            <person name="Rokhsar D.S."/>
        </authorList>
    </citation>
    <scope>NUCLEOTIDE SEQUENCE [LARGE SCALE GENOMIC DNA]</scope>
</reference>
<proteinExistence type="predicted"/>
<protein>
    <recommendedName>
        <fullName evidence="1">CxC2-like cysteine cluster KDZ transposase-associated domain-containing protein</fullName>
    </recommendedName>
</protein>
<dbReference type="InterPro" id="IPR041457">
    <property type="entry name" value="CxC2_KDZ-assoc"/>
</dbReference>
<evidence type="ECO:0000313" key="2">
    <source>
        <dbReference type="EnsemblMetazoa" id="XP_019855287.1"/>
    </source>
</evidence>
<dbReference type="PANTHER" id="PTHR33096:SF1">
    <property type="entry name" value="CXC1-LIKE CYSTEINE CLUSTER ASSOCIATED WITH KDZ TRANSPOSASES DOMAIN-CONTAINING PROTEIN"/>
    <property type="match status" value="1"/>
</dbReference>
<dbReference type="AlphaFoldDB" id="A0AAN0JEV2"/>
<sequence length="689" mass="78914">MPPHQMCVLCQQQEASFRCNDCSAFAYYCSSCLQNVHDTTCVLHTPEEWKDGTFSPVNCVTSLDIRHLSCCSTKKETPICVLDANGLEHQVSLIHCTCESLVVSMARVRLWPSSPVQPKFAYTFELLDWFEALLLECQVALKDLCSALYFRCPHISKRREVYGFLIDSFEEYRYMKHELRTLSFLDQLDSGNVCPACPKDGGSKIVSLDAIFGLPRRKNAGISFNDSLHGNLFFACQSEVDEFVTNNSIGSENNVEECSNFKAGSMLRSASRYHALDETGVFGAGCRHEFPIYFCSLKHGERYAYSIWIMENLIGHSTSEHHFIYDIACNLSRHLKKCGREDLLKNIASLSVPSFHSYGHTASCQVDFSPVRTEGIGLSDGEVMERLWSFLRRFCRMTKEMRPSHRINVLTDALLFYSNKRTEKLSKLLVSRWSRAQSTHAIAHQNLEELKASLNATEGDILKFIEEERSLVLCKSSDGTKESIKSIFARRKFLLELKGKYADGQKIAKKLSAQIKKETLSLKRLLEKHKLYKYEDIINPNSDFWEPVDVMNVSAEVYKMRRSAIHNYLLLQRSEEELELLKQDMLNTLQYFKHKLELIKENQVTIMSEPQTLYNSGLSCLLLKYEHKILLLYNKSKEAFAPIVPALPFFESALNIQVDTDSDDTDDEFDGSEFETDSESEYILQFNCN</sequence>
<dbReference type="Pfam" id="PF18758">
    <property type="entry name" value="KDZ"/>
    <property type="match status" value="1"/>
</dbReference>
<dbReference type="RefSeq" id="XP_019855287.1">
    <property type="nucleotide sequence ID" value="XM_019999728.1"/>
</dbReference>
<dbReference type="GeneID" id="109584119"/>